<organism evidence="2 3">
    <name type="scientific">Leucocoprinus leucothites</name>
    <dbReference type="NCBI Taxonomy" id="201217"/>
    <lineage>
        <taxon>Eukaryota</taxon>
        <taxon>Fungi</taxon>
        <taxon>Dikarya</taxon>
        <taxon>Basidiomycota</taxon>
        <taxon>Agaricomycotina</taxon>
        <taxon>Agaricomycetes</taxon>
        <taxon>Agaricomycetidae</taxon>
        <taxon>Agaricales</taxon>
        <taxon>Agaricineae</taxon>
        <taxon>Agaricaceae</taxon>
        <taxon>Leucocoprinus</taxon>
    </lineage>
</organism>
<feature type="compositionally biased region" description="Low complexity" evidence="1">
    <location>
        <begin position="130"/>
        <end position="150"/>
    </location>
</feature>
<feature type="region of interest" description="Disordered" evidence="1">
    <location>
        <begin position="621"/>
        <end position="640"/>
    </location>
</feature>
<feature type="compositionally biased region" description="Polar residues" evidence="1">
    <location>
        <begin position="726"/>
        <end position="737"/>
    </location>
</feature>
<feature type="region of interest" description="Disordered" evidence="1">
    <location>
        <begin position="292"/>
        <end position="318"/>
    </location>
</feature>
<feature type="region of interest" description="Disordered" evidence="1">
    <location>
        <begin position="725"/>
        <end position="781"/>
    </location>
</feature>
<dbReference type="OrthoDB" id="3071736at2759"/>
<proteinExistence type="predicted"/>
<sequence length="929" mass="99476">MDTLLHDDSECMSIAEDDTQSFMDEDDVREVRLHHWLSETASAQLMQDSALTRADSPLLGFDHLAMQGRDVDSANKPLPELPMPVPRLRTQSTASSTIALNTASHSVLVAVPAVPFQHRRSPSQNSIHTPSPSLSRRPSLARKPSLPLLSESVPCPSVQESTRLHSITSSLSIGSNRNAVYIDSEEVSSRLDEWLTTGNPEMEYPDDDVQSINDYYATNFDRQDSSAVIPTPSYTQGPPPNTPMTAYYKTPQASSSQIYLGKSSSPSTHIAEEAVPSLNTTTALDQEDIRATPVPHGKLTGPDLAISCSTPSSESSHGSQLFSAATLSTSLTSAGISMTSIVATESSPRELSSKPSLASLPMGKLSSKLSASSIGLAYQTDATNSNMLSPPAATASRWSLSSSVAGDTDKDRKKERGGKRKRLVSFISKLAGHSANKEIKETFEAPVPYTRGRSFSDASFHENALLPPVKLRSKSKPPSLKLEVFPNPEPTSTLRSPTLSSKPSFTSLVAPLSPSKSSTTASTPTPTIPASLVGSPVSASFTPISPIKNSFTSTRLSVSTSMTTTSTNTASPLMPTTPILSDAPLSPTLKNAVSVPALSPAYEGPGLIRRDNSYGTNMSNGYFGEHASPPTPSKLHDEDDDRDIVDDAEFYTREFSIAQKSDPVEEERLARLSLITDMLDRELSTAAPSQPKDETAPNPVPVPPPRRDSLFYQPKGTVKIDVAALTSGTPSHSSRTSPVHFRKSSSMSRTSSVQRRSLSSSHPMSPTVSTPPPIPSKGGFRSFAARMGISNSLSTPQSPPSPETESKRKSLANLMSNGKRKGSKRRLVISGVGDGQGEVAALKEWCASLGEVRSMVKVKSVDGVVTEIGRGDRSGQNVWVVDFKKSSVAESVCRLQAKVEIKGAGSVRLSWETAKPKLSFNVGKMGWMP</sequence>
<feature type="region of interest" description="Disordered" evidence="1">
    <location>
        <begin position="343"/>
        <end position="362"/>
    </location>
</feature>
<gene>
    <name evidence="2" type="ORF">D9756_009365</name>
</gene>
<dbReference type="EMBL" id="JAACJO010000017">
    <property type="protein sequence ID" value="KAF5349296.1"/>
    <property type="molecule type" value="Genomic_DNA"/>
</dbReference>
<feature type="region of interest" description="Disordered" evidence="1">
    <location>
        <begin position="685"/>
        <end position="712"/>
    </location>
</feature>
<feature type="region of interest" description="Disordered" evidence="1">
    <location>
        <begin position="470"/>
        <end position="533"/>
    </location>
</feature>
<feature type="region of interest" description="Disordered" evidence="1">
    <location>
        <begin position="118"/>
        <end position="154"/>
    </location>
</feature>
<feature type="region of interest" description="Disordered" evidence="1">
    <location>
        <begin position="383"/>
        <end position="420"/>
    </location>
</feature>
<feature type="compositionally biased region" description="Polar residues" evidence="1">
    <location>
        <begin position="307"/>
        <end position="318"/>
    </location>
</feature>
<reference evidence="2 3" key="1">
    <citation type="journal article" date="2020" name="ISME J.">
        <title>Uncovering the hidden diversity of litter-decomposition mechanisms in mushroom-forming fungi.</title>
        <authorList>
            <person name="Floudas D."/>
            <person name="Bentzer J."/>
            <person name="Ahren D."/>
            <person name="Johansson T."/>
            <person name="Persson P."/>
            <person name="Tunlid A."/>
        </authorList>
    </citation>
    <scope>NUCLEOTIDE SEQUENCE [LARGE SCALE GENOMIC DNA]</scope>
    <source>
        <strain evidence="2 3">CBS 146.42</strain>
    </source>
</reference>
<evidence type="ECO:0000313" key="3">
    <source>
        <dbReference type="Proteomes" id="UP000559027"/>
    </source>
</evidence>
<comment type="caution">
    <text evidence="2">The sequence shown here is derived from an EMBL/GenBank/DDBJ whole genome shotgun (WGS) entry which is preliminary data.</text>
</comment>
<evidence type="ECO:0000313" key="2">
    <source>
        <dbReference type="EMBL" id="KAF5349296.1"/>
    </source>
</evidence>
<protein>
    <submittedName>
        <fullName evidence="2">Uncharacterized protein</fullName>
    </submittedName>
</protein>
<evidence type="ECO:0000256" key="1">
    <source>
        <dbReference type="SAM" id="MobiDB-lite"/>
    </source>
</evidence>
<dbReference type="Proteomes" id="UP000559027">
    <property type="component" value="Unassembled WGS sequence"/>
</dbReference>
<feature type="compositionally biased region" description="Polar residues" evidence="1">
    <location>
        <begin position="396"/>
        <end position="405"/>
    </location>
</feature>
<accession>A0A8H5CWH9</accession>
<feature type="compositionally biased region" description="Low complexity" evidence="1">
    <location>
        <begin position="470"/>
        <end position="482"/>
    </location>
</feature>
<feature type="compositionally biased region" description="Low complexity" evidence="1">
    <location>
        <begin position="490"/>
        <end position="531"/>
    </location>
</feature>
<feature type="compositionally biased region" description="Low complexity" evidence="1">
    <location>
        <begin position="744"/>
        <end position="768"/>
    </location>
</feature>
<keyword evidence="3" id="KW-1185">Reference proteome</keyword>
<dbReference type="AlphaFoldDB" id="A0A8H5CWH9"/>
<name>A0A8H5CWH9_9AGAR</name>